<organism evidence="9 10">
    <name type="scientific">Longimicrobium terrae</name>
    <dbReference type="NCBI Taxonomy" id="1639882"/>
    <lineage>
        <taxon>Bacteria</taxon>
        <taxon>Pseudomonadati</taxon>
        <taxon>Gemmatimonadota</taxon>
        <taxon>Longimicrobiia</taxon>
        <taxon>Longimicrobiales</taxon>
        <taxon>Longimicrobiaceae</taxon>
        <taxon>Longimicrobium</taxon>
    </lineage>
</organism>
<dbReference type="InterPro" id="IPR000209">
    <property type="entry name" value="Peptidase_S8/S53_dom"/>
</dbReference>
<dbReference type="PROSITE" id="PS51892">
    <property type="entry name" value="SUBTILASE"/>
    <property type="match status" value="1"/>
</dbReference>
<dbReference type="PRINTS" id="PR00723">
    <property type="entry name" value="SUBTILISIN"/>
</dbReference>
<proteinExistence type="inferred from homology"/>
<evidence type="ECO:0000256" key="1">
    <source>
        <dbReference type="ARBA" id="ARBA00011073"/>
    </source>
</evidence>
<evidence type="ECO:0000256" key="3">
    <source>
        <dbReference type="ARBA" id="ARBA00022801"/>
    </source>
</evidence>
<dbReference type="PROSITE" id="PS00137">
    <property type="entry name" value="SUBTILASE_HIS"/>
    <property type="match status" value="1"/>
</dbReference>
<keyword evidence="4 5" id="KW-0720">Serine protease</keyword>
<keyword evidence="7" id="KW-0732">Signal</keyword>
<evidence type="ECO:0000313" key="9">
    <source>
        <dbReference type="EMBL" id="MBB6074068.1"/>
    </source>
</evidence>
<protein>
    <submittedName>
        <fullName evidence="9">Subtilisin family serine protease</fullName>
    </submittedName>
</protein>
<feature type="active site" description="Charge relay system" evidence="5">
    <location>
        <position position="71"/>
    </location>
</feature>
<dbReference type="PROSITE" id="PS00136">
    <property type="entry name" value="SUBTILASE_ASP"/>
    <property type="match status" value="1"/>
</dbReference>
<dbReference type="GO" id="GO:0006508">
    <property type="term" value="P:proteolysis"/>
    <property type="evidence" value="ECO:0007669"/>
    <property type="project" value="UniProtKB-KW"/>
</dbReference>
<feature type="active site" description="Charge relay system" evidence="5">
    <location>
        <position position="287"/>
    </location>
</feature>
<dbReference type="InterPro" id="IPR015500">
    <property type="entry name" value="Peptidase_S8_subtilisin-rel"/>
</dbReference>
<dbReference type="PANTHER" id="PTHR43399">
    <property type="entry name" value="SUBTILISIN-RELATED"/>
    <property type="match status" value="1"/>
</dbReference>
<dbReference type="Gene3D" id="3.40.50.200">
    <property type="entry name" value="Peptidase S8/S53 domain"/>
    <property type="match status" value="2"/>
</dbReference>
<evidence type="ECO:0000256" key="5">
    <source>
        <dbReference type="PROSITE-ProRule" id="PRU01240"/>
    </source>
</evidence>
<dbReference type="InterPro" id="IPR023827">
    <property type="entry name" value="Peptidase_S8_Asp-AS"/>
</dbReference>
<dbReference type="InterPro" id="IPR036852">
    <property type="entry name" value="Peptidase_S8/S53_dom_sf"/>
</dbReference>
<dbReference type="InterPro" id="IPR051048">
    <property type="entry name" value="Peptidase_S8/S53_subtilisin"/>
</dbReference>
<comment type="caution">
    <text evidence="9">The sequence shown here is derived from an EMBL/GenBank/DDBJ whole genome shotgun (WGS) entry which is preliminary data.</text>
</comment>
<name>A0A841H7V1_9BACT</name>
<dbReference type="GO" id="GO:0004252">
    <property type="term" value="F:serine-type endopeptidase activity"/>
    <property type="evidence" value="ECO:0007669"/>
    <property type="project" value="UniProtKB-UniRule"/>
</dbReference>
<dbReference type="RefSeq" id="WP_170032873.1">
    <property type="nucleotide sequence ID" value="NZ_JABDTL010000001.1"/>
</dbReference>
<evidence type="ECO:0000259" key="8">
    <source>
        <dbReference type="Pfam" id="PF00082"/>
    </source>
</evidence>
<dbReference type="PROSITE" id="PS00138">
    <property type="entry name" value="SUBTILASE_SER"/>
    <property type="match status" value="1"/>
</dbReference>
<evidence type="ECO:0000256" key="2">
    <source>
        <dbReference type="ARBA" id="ARBA00022670"/>
    </source>
</evidence>
<sequence length="535" mass="57710">MKPIRPFLVAVAVAATAPGVQAQAAPDSAPRNWQLLDARANNVPGISAERAYRELLQNRPVRDTIIVAIIDSGVEVDHPDLASVIWTNRREVAGNGVDDDRNGYVDDVHGWSFLGGANGQNITVETLEVTRQYARLRARFQGANADTLRGAARADYELWQRVAADFEARRTEQTGLLTEYGQYVNILAQAERVLRDALKTDSLTLEAVRAYTPATTQERAAREAYISFVGQGYPLARLREGVAELKETVEFSLNPDFNPRGIVGDDPANGTQRNYGNNDYEGPDAGHGTHVAGIVAARRGNGVGIDGVAPAVRIMAVRAVPNGDERDKDVANAIRYAVDNGARVINMSFGKSYSPEKSLVDDAVRYAESKNVLLVHAAGNENEDTSEHPSFPTPIYTQGGQRASNWIEVGASSWKGGRNLAAEFSNYDQALVDVFAPGVDVLSTVTDGGYERNSGTSMASPVVAGLAATLLSYFPELTAAQVRQIIMESSTRYPGLVVQQPGSETATVPFAQLSSTGGVVNLYAAVQMAERMVRR</sequence>
<comment type="similarity">
    <text evidence="1 5 6">Belongs to the peptidase S8 family.</text>
</comment>
<dbReference type="CDD" id="cd07483">
    <property type="entry name" value="Peptidases_S8_Subtilisin_Novo-like"/>
    <property type="match status" value="1"/>
</dbReference>
<keyword evidence="10" id="KW-1185">Reference proteome</keyword>
<gene>
    <name evidence="9" type="ORF">HNQ61_005749</name>
</gene>
<dbReference type="AlphaFoldDB" id="A0A841H7V1"/>
<dbReference type="InterPro" id="IPR022398">
    <property type="entry name" value="Peptidase_S8_His-AS"/>
</dbReference>
<feature type="signal peptide" evidence="7">
    <location>
        <begin position="1"/>
        <end position="22"/>
    </location>
</feature>
<keyword evidence="3 5" id="KW-0378">Hydrolase</keyword>
<evidence type="ECO:0000256" key="6">
    <source>
        <dbReference type="RuleBase" id="RU003355"/>
    </source>
</evidence>
<dbReference type="PANTHER" id="PTHR43399:SF4">
    <property type="entry name" value="CELL WALL-ASSOCIATED PROTEASE"/>
    <property type="match status" value="1"/>
</dbReference>
<dbReference type="SUPFAM" id="SSF52743">
    <property type="entry name" value="Subtilisin-like"/>
    <property type="match status" value="1"/>
</dbReference>
<feature type="active site" description="Charge relay system" evidence="5">
    <location>
        <position position="457"/>
    </location>
</feature>
<dbReference type="InterPro" id="IPR023828">
    <property type="entry name" value="Peptidase_S8_Ser-AS"/>
</dbReference>
<feature type="chain" id="PRO_5032871894" evidence="7">
    <location>
        <begin position="23"/>
        <end position="535"/>
    </location>
</feature>
<dbReference type="Pfam" id="PF00082">
    <property type="entry name" value="Peptidase_S8"/>
    <property type="match status" value="1"/>
</dbReference>
<evidence type="ECO:0000256" key="4">
    <source>
        <dbReference type="ARBA" id="ARBA00022825"/>
    </source>
</evidence>
<dbReference type="EMBL" id="JACHIA010000039">
    <property type="protein sequence ID" value="MBB6074068.1"/>
    <property type="molecule type" value="Genomic_DNA"/>
</dbReference>
<dbReference type="Proteomes" id="UP000582837">
    <property type="component" value="Unassembled WGS sequence"/>
</dbReference>
<evidence type="ECO:0000313" key="10">
    <source>
        <dbReference type="Proteomes" id="UP000582837"/>
    </source>
</evidence>
<keyword evidence="2 5" id="KW-0645">Protease</keyword>
<accession>A0A841H7V1</accession>
<feature type="domain" description="Peptidase S8/S53" evidence="8">
    <location>
        <begin position="64"/>
        <end position="493"/>
    </location>
</feature>
<dbReference type="InterPro" id="IPR034080">
    <property type="entry name" value="Protease_P7-like_dom"/>
</dbReference>
<reference evidence="9 10" key="1">
    <citation type="submission" date="2020-08" db="EMBL/GenBank/DDBJ databases">
        <title>Genomic Encyclopedia of Type Strains, Phase IV (KMG-IV): sequencing the most valuable type-strain genomes for metagenomic binning, comparative biology and taxonomic classification.</title>
        <authorList>
            <person name="Goeker M."/>
        </authorList>
    </citation>
    <scope>NUCLEOTIDE SEQUENCE [LARGE SCALE GENOMIC DNA]</scope>
    <source>
        <strain evidence="9 10">DSM 29007</strain>
    </source>
</reference>
<evidence type="ECO:0000256" key="7">
    <source>
        <dbReference type="SAM" id="SignalP"/>
    </source>
</evidence>